<evidence type="ECO:0000313" key="3">
    <source>
        <dbReference type="EMBL" id="CAN97751.1"/>
    </source>
</evidence>
<dbReference type="InterPro" id="IPR023210">
    <property type="entry name" value="NADP_OxRdtase_dom"/>
</dbReference>
<organism evidence="3 4">
    <name type="scientific">Sorangium cellulosum (strain So ce56)</name>
    <name type="common">Polyangium cellulosum (strain So ce56)</name>
    <dbReference type="NCBI Taxonomy" id="448385"/>
    <lineage>
        <taxon>Bacteria</taxon>
        <taxon>Pseudomonadati</taxon>
        <taxon>Myxococcota</taxon>
        <taxon>Polyangia</taxon>
        <taxon>Polyangiales</taxon>
        <taxon>Polyangiaceae</taxon>
        <taxon>Sorangium</taxon>
    </lineage>
</organism>
<dbReference type="Gene3D" id="3.20.20.100">
    <property type="entry name" value="NADP-dependent oxidoreductase domain"/>
    <property type="match status" value="1"/>
</dbReference>
<dbReference type="SUPFAM" id="SSF51430">
    <property type="entry name" value="NAD(P)-linked oxidoreductase"/>
    <property type="match status" value="1"/>
</dbReference>
<reference evidence="3 4" key="1">
    <citation type="journal article" date="2007" name="Nat. Biotechnol.">
        <title>Complete genome sequence of the myxobacterium Sorangium cellulosum.</title>
        <authorList>
            <person name="Schneiker S."/>
            <person name="Perlova O."/>
            <person name="Kaiser O."/>
            <person name="Gerth K."/>
            <person name="Alici A."/>
            <person name="Altmeyer M.O."/>
            <person name="Bartels D."/>
            <person name="Bekel T."/>
            <person name="Beyer S."/>
            <person name="Bode E."/>
            <person name="Bode H.B."/>
            <person name="Bolten C.J."/>
            <person name="Choudhuri J.V."/>
            <person name="Doss S."/>
            <person name="Elnakady Y.A."/>
            <person name="Frank B."/>
            <person name="Gaigalat L."/>
            <person name="Goesmann A."/>
            <person name="Groeger C."/>
            <person name="Gross F."/>
            <person name="Jelsbak L."/>
            <person name="Jelsbak L."/>
            <person name="Kalinowski J."/>
            <person name="Kegler C."/>
            <person name="Knauber T."/>
            <person name="Konietzny S."/>
            <person name="Kopp M."/>
            <person name="Krause L."/>
            <person name="Krug D."/>
            <person name="Linke B."/>
            <person name="Mahmud T."/>
            <person name="Martinez-Arias R."/>
            <person name="McHardy A.C."/>
            <person name="Merai M."/>
            <person name="Meyer F."/>
            <person name="Mormann S."/>
            <person name="Munoz-Dorado J."/>
            <person name="Perez J."/>
            <person name="Pradella S."/>
            <person name="Rachid S."/>
            <person name="Raddatz G."/>
            <person name="Rosenau F."/>
            <person name="Rueckert C."/>
            <person name="Sasse F."/>
            <person name="Scharfe M."/>
            <person name="Schuster S.C."/>
            <person name="Suen G."/>
            <person name="Treuner-Lange A."/>
            <person name="Velicer G.J."/>
            <person name="Vorholter F.-J."/>
            <person name="Weissman K.J."/>
            <person name="Welch R.D."/>
            <person name="Wenzel S.C."/>
            <person name="Whitworth D.E."/>
            <person name="Wilhelm S."/>
            <person name="Wittmann C."/>
            <person name="Bloecker H."/>
            <person name="Puehler A."/>
            <person name="Mueller R."/>
        </authorList>
    </citation>
    <scope>NUCLEOTIDE SEQUENCE [LARGE SCALE GENOMIC DNA]</scope>
    <source>
        <strain evidence="4">So ce56</strain>
    </source>
</reference>
<dbReference type="GO" id="GO:0005829">
    <property type="term" value="C:cytosol"/>
    <property type="evidence" value="ECO:0007669"/>
    <property type="project" value="TreeGrafter"/>
</dbReference>
<name>A9F4X1_SORC5</name>
<dbReference type="EMBL" id="AM746676">
    <property type="protein sequence ID" value="CAN97751.1"/>
    <property type="molecule type" value="Genomic_DNA"/>
</dbReference>
<dbReference type="AlphaFoldDB" id="A9F4X1"/>
<keyword evidence="1" id="KW-0560">Oxidoreductase</keyword>
<dbReference type="eggNOG" id="COG0667">
    <property type="taxonomic scope" value="Bacteria"/>
</dbReference>
<proteinExistence type="predicted"/>
<feature type="domain" description="NADP-dependent oxidoreductase" evidence="2">
    <location>
        <begin position="31"/>
        <end position="324"/>
    </location>
</feature>
<evidence type="ECO:0000259" key="2">
    <source>
        <dbReference type="Pfam" id="PF00248"/>
    </source>
</evidence>
<gene>
    <name evidence="3" type="ordered locus">sce7582</name>
</gene>
<sequence length="336" mass="36545">MAPDVKADGMRADGVKGEMTAKRRPGAPPAILVGTMNFGGRTPLEEAERITLRALERGITAFDTANLYQDGASERILGRALRGRRAEAQIATKVGLRRVGGRPEGLGRERVIRAVEESLARLGTDRVDVCYLHAPDPETPIEETLSAIDALLEQGKILQYGVSNFASWQILEIIARRDAVGKPRPAASQVLYNALIRQLDVEYAAFARRYALATAVYNPLAGGLLTGRHAGPEATQAGSRFERNGVYQRRYWSRRMFDLAAGYAAVAADEGMSLLSLSYAWLAGRDVVDSILVGPVRAEHLDAAADAVGRPLSEEAARRMDALYRDHLGTDASYAR</sequence>
<keyword evidence="4" id="KW-1185">Reference proteome</keyword>
<accession>A9F4X1</accession>
<dbReference type="HOGENOM" id="CLU_023205_2_0_7"/>
<dbReference type="Pfam" id="PF00248">
    <property type="entry name" value="Aldo_ket_red"/>
    <property type="match status" value="1"/>
</dbReference>
<evidence type="ECO:0000313" key="4">
    <source>
        <dbReference type="Proteomes" id="UP000002139"/>
    </source>
</evidence>
<dbReference type="GO" id="GO:0016491">
    <property type="term" value="F:oxidoreductase activity"/>
    <property type="evidence" value="ECO:0007669"/>
    <property type="project" value="UniProtKB-KW"/>
</dbReference>
<dbReference type="STRING" id="448385.sce7582"/>
<protein>
    <submittedName>
        <fullName evidence="3">Aldo-keto reductase family 1</fullName>
    </submittedName>
</protein>
<evidence type="ECO:0000256" key="1">
    <source>
        <dbReference type="ARBA" id="ARBA00023002"/>
    </source>
</evidence>
<dbReference type="Proteomes" id="UP000002139">
    <property type="component" value="Chromosome"/>
</dbReference>
<dbReference type="InterPro" id="IPR050523">
    <property type="entry name" value="AKR_Detox_Biosynth"/>
</dbReference>
<dbReference type="PANTHER" id="PTHR43364:SF4">
    <property type="entry name" value="NAD(P)-LINKED OXIDOREDUCTASE SUPERFAMILY PROTEIN"/>
    <property type="match status" value="1"/>
</dbReference>
<dbReference type="PANTHER" id="PTHR43364">
    <property type="entry name" value="NADH-SPECIFIC METHYLGLYOXAL REDUCTASE-RELATED"/>
    <property type="match status" value="1"/>
</dbReference>
<dbReference type="InterPro" id="IPR036812">
    <property type="entry name" value="NAD(P)_OxRdtase_dom_sf"/>
</dbReference>
<dbReference type="KEGG" id="scl:sce7582"/>
<dbReference type="PRINTS" id="PR00069">
    <property type="entry name" value="ALDKETRDTASE"/>
</dbReference>
<dbReference type="InterPro" id="IPR020471">
    <property type="entry name" value="AKR"/>
</dbReference>